<evidence type="ECO:0000256" key="1">
    <source>
        <dbReference type="SAM" id="Phobius"/>
    </source>
</evidence>
<organism evidence="2 3">
    <name type="scientific">Clostridium sulfidigenes</name>
    <dbReference type="NCBI Taxonomy" id="318464"/>
    <lineage>
        <taxon>Bacteria</taxon>
        <taxon>Bacillati</taxon>
        <taxon>Bacillota</taxon>
        <taxon>Clostridia</taxon>
        <taxon>Eubacteriales</taxon>
        <taxon>Clostridiaceae</taxon>
        <taxon>Clostridium</taxon>
    </lineage>
</organism>
<feature type="transmembrane region" description="Helical" evidence="1">
    <location>
        <begin position="12"/>
        <end position="35"/>
    </location>
</feature>
<sequence>MKYLKICSDILLWGGRIFIIVLLGLIILLNFIAVPTNSWFSIFRTEIVGVSNILIIIAPFLLIIGQAIKKIYIELTKINNKLN</sequence>
<gene>
    <name evidence="2" type="ORF">IO99_05905</name>
</gene>
<accession>A0A084JEG6</accession>
<dbReference type="EMBL" id="JPMD01000013">
    <property type="protein sequence ID" value="KEZ87350.1"/>
    <property type="molecule type" value="Genomic_DNA"/>
</dbReference>
<dbReference type="RefSeq" id="WP_035131257.1">
    <property type="nucleotide sequence ID" value="NZ_JPMD01000013.1"/>
</dbReference>
<dbReference type="AlphaFoldDB" id="A0A084JEG6"/>
<proteinExistence type="predicted"/>
<feature type="transmembrane region" description="Helical" evidence="1">
    <location>
        <begin position="47"/>
        <end position="68"/>
    </location>
</feature>
<keyword evidence="1" id="KW-0812">Transmembrane</keyword>
<keyword evidence="1" id="KW-0472">Membrane</keyword>
<name>A0A084JEG6_9CLOT</name>
<comment type="caution">
    <text evidence="2">The sequence shown here is derived from an EMBL/GenBank/DDBJ whole genome shotgun (WGS) entry which is preliminary data.</text>
</comment>
<keyword evidence="1" id="KW-1133">Transmembrane helix</keyword>
<evidence type="ECO:0000313" key="3">
    <source>
        <dbReference type="Proteomes" id="UP000028542"/>
    </source>
</evidence>
<dbReference type="Proteomes" id="UP000028542">
    <property type="component" value="Unassembled WGS sequence"/>
</dbReference>
<evidence type="ECO:0000313" key="2">
    <source>
        <dbReference type="EMBL" id="KEZ87350.1"/>
    </source>
</evidence>
<reference evidence="2 3" key="1">
    <citation type="submission" date="2014-07" db="EMBL/GenBank/DDBJ databases">
        <title>Draft genome of Clostridium sulfidigenes 113A isolated from sediments associated with methane hydrate from Krishna Godavari basin.</title>
        <authorList>
            <person name="Honkalas V.S."/>
            <person name="Dabir A.P."/>
            <person name="Arora P."/>
            <person name="Dhakephalkar P.K."/>
        </authorList>
    </citation>
    <scope>NUCLEOTIDE SEQUENCE [LARGE SCALE GENOMIC DNA]</scope>
    <source>
        <strain evidence="2 3">113A</strain>
    </source>
</reference>
<dbReference type="STRING" id="318464.IO99_05905"/>
<keyword evidence="3" id="KW-1185">Reference proteome</keyword>
<protein>
    <submittedName>
        <fullName evidence="2">Uncharacterized protein</fullName>
    </submittedName>
</protein>